<keyword evidence="3" id="KW-0813">Transport</keyword>
<dbReference type="InterPro" id="IPR017871">
    <property type="entry name" value="ABC_transporter-like_CS"/>
</dbReference>
<keyword evidence="14" id="KW-1185">Reference proteome</keyword>
<evidence type="ECO:0000259" key="11">
    <source>
        <dbReference type="PROSITE" id="PS50893"/>
    </source>
</evidence>
<feature type="transmembrane region" description="Helical" evidence="10">
    <location>
        <begin position="57"/>
        <end position="82"/>
    </location>
</feature>
<evidence type="ECO:0000256" key="6">
    <source>
        <dbReference type="ARBA" id="ARBA00022840"/>
    </source>
</evidence>
<feature type="transmembrane region" description="Helical" evidence="10">
    <location>
        <begin position="174"/>
        <end position="193"/>
    </location>
</feature>
<comment type="subcellular location">
    <subcellularLocation>
        <location evidence="1">Cell membrane</location>
        <topology evidence="1">Multi-pass membrane protein</topology>
    </subcellularLocation>
</comment>
<dbReference type="PANTHER" id="PTHR43394">
    <property type="entry name" value="ATP-DEPENDENT PERMEASE MDL1, MITOCHONDRIAL"/>
    <property type="match status" value="1"/>
</dbReference>
<proteinExistence type="inferred from homology"/>
<keyword evidence="8 10" id="KW-0472">Membrane</keyword>
<dbReference type="PROSITE" id="PS00211">
    <property type="entry name" value="ABC_TRANSPORTER_1"/>
    <property type="match status" value="1"/>
</dbReference>
<sequence>MAEELETERSDVRDDGRRPPRAVVGSHRVEEEMFGKAFDGNIIKRIWTFVHPYRRQVLLSVAAVLTFTAMQLLIPLIIRYAIDHGMQPGGSRSALTWAMIAFLAAILINYIASYWQETLVGNVAEEVLFDIRKAMFSHLQRVSLSFMDKTEVGRLMSRLQGDVNSMQEFLETSVLSVGDIALLFGIVFVMLYLDFKLGLLTLSVLPILFVVRLFWLPLARKSFMAAHETNSVANGALAEAIHGVRAVQSMDRQGVNFMLYDDKAKANLKTHLSAARYAQVMVPIVDSLTGVAMALVIVVGGARVLNQALDVGVLVAFLFYIQRFFDPIRSLTLQYSVMQRAMASGQRLTEVLDVPVEIKDAPNARELTADMDGSVEFRDVVFGYHPKHPVLKHVSFKVNPGETVALVGPTGSGKSSCMSLIHRFYDAQQGQVLVGGHDVRDLTQDSLGNQIAMVLQEPFLFTGTVFENIRYHKAQATREQVIEAARAVGAHDFIIRLPHGYDSMLGERGGNLSLGQRQLLSFARALVADAKILVLDEATANIDSYTEMLIQKALVKLLENRTGLVIAHRLATIREADRIIVLQNGELIESGNHQELMNNRKLYSRLYNLNYASFDDIPDAMLSREPPITS</sequence>
<keyword evidence="6" id="KW-0067">ATP-binding</keyword>
<feature type="transmembrane region" description="Helical" evidence="10">
    <location>
        <begin position="277"/>
        <end position="298"/>
    </location>
</feature>
<evidence type="ECO:0000256" key="9">
    <source>
        <dbReference type="SAM" id="MobiDB-lite"/>
    </source>
</evidence>
<dbReference type="GO" id="GO:0005524">
    <property type="term" value="F:ATP binding"/>
    <property type="evidence" value="ECO:0007669"/>
    <property type="project" value="UniProtKB-KW"/>
</dbReference>
<evidence type="ECO:0000313" key="14">
    <source>
        <dbReference type="Proteomes" id="UP000009319"/>
    </source>
</evidence>
<feature type="compositionally biased region" description="Basic and acidic residues" evidence="9">
    <location>
        <begin position="7"/>
        <end position="18"/>
    </location>
</feature>
<dbReference type="InterPro" id="IPR027417">
    <property type="entry name" value="P-loop_NTPase"/>
</dbReference>
<dbReference type="eggNOG" id="COG1132">
    <property type="taxonomic scope" value="Bacteria"/>
</dbReference>
<reference evidence="13 14" key="1">
    <citation type="journal article" date="2013" name="Genome Announc.">
        <title>Draft Genome Sequence of Rhizobium mesoamericanum STM3625, a Nitrogen-Fixing Symbiont of Mimosa pudica Isolated in French Guiana (South America).</title>
        <authorList>
            <person name="Moulin L."/>
            <person name="Mornico D."/>
            <person name="Melkonian R."/>
            <person name="Klonowska A."/>
        </authorList>
    </citation>
    <scope>NUCLEOTIDE SEQUENCE [LARGE SCALE GENOMIC DNA]</scope>
    <source>
        <strain evidence="13 14">STM3625</strain>
    </source>
</reference>
<dbReference type="SUPFAM" id="SSF52540">
    <property type="entry name" value="P-loop containing nucleoside triphosphate hydrolases"/>
    <property type="match status" value="1"/>
</dbReference>
<dbReference type="Gene3D" id="3.40.50.300">
    <property type="entry name" value="P-loop containing nucleotide triphosphate hydrolases"/>
    <property type="match status" value="1"/>
</dbReference>
<dbReference type="PROSITE" id="PS50893">
    <property type="entry name" value="ABC_TRANSPORTER_2"/>
    <property type="match status" value="1"/>
</dbReference>
<dbReference type="GO" id="GO:0015421">
    <property type="term" value="F:ABC-type oligopeptide transporter activity"/>
    <property type="evidence" value="ECO:0007669"/>
    <property type="project" value="TreeGrafter"/>
</dbReference>
<evidence type="ECO:0000256" key="2">
    <source>
        <dbReference type="ARBA" id="ARBA00005417"/>
    </source>
</evidence>
<evidence type="ECO:0000256" key="3">
    <source>
        <dbReference type="ARBA" id="ARBA00022448"/>
    </source>
</evidence>
<dbReference type="STRING" id="1211777.BN77_p10652"/>
<dbReference type="PROSITE" id="PS50929">
    <property type="entry name" value="ABC_TM1F"/>
    <property type="match status" value="1"/>
</dbReference>
<dbReference type="Gene3D" id="1.20.1560.10">
    <property type="entry name" value="ABC transporter type 1, transmembrane domain"/>
    <property type="match status" value="1"/>
</dbReference>
<dbReference type="InterPro" id="IPR003593">
    <property type="entry name" value="AAA+_ATPase"/>
</dbReference>
<protein>
    <submittedName>
        <fullName evidence="13">ABC transporter related</fullName>
    </submittedName>
</protein>
<dbReference type="EMBL" id="CANI01000043">
    <property type="protein sequence ID" value="CCM79390.1"/>
    <property type="molecule type" value="Genomic_DNA"/>
</dbReference>
<dbReference type="AlphaFoldDB" id="K0Q3G9"/>
<dbReference type="Pfam" id="PF00664">
    <property type="entry name" value="ABC_membrane"/>
    <property type="match status" value="1"/>
</dbReference>
<keyword evidence="7 10" id="KW-1133">Transmembrane helix</keyword>
<dbReference type="GO" id="GO:0005886">
    <property type="term" value="C:plasma membrane"/>
    <property type="evidence" value="ECO:0007669"/>
    <property type="project" value="UniProtKB-SubCell"/>
</dbReference>
<evidence type="ECO:0000313" key="13">
    <source>
        <dbReference type="EMBL" id="CCM79390.1"/>
    </source>
</evidence>
<dbReference type="Pfam" id="PF00005">
    <property type="entry name" value="ABC_tran"/>
    <property type="match status" value="1"/>
</dbReference>
<dbReference type="GO" id="GO:0016887">
    <property type="term" value="F:ATP hydrolysis activity"/>
    <property type="evidence" value="ECO:0007669"/>
    <property type="project" value="InterPro"/>
</dbReference>
<dbReference type="InterPro" id="IPR011527">
    <property type="entry name" value="ABC1_TM_dom"/>
</dbReference>
<keyword evidence="4 10" id="KW-0812">Transmembrane</keyword>
<evidence type="ECO:0000256" key="8">
    <source>
        <dbReference type="ARBA" id="ARBA00023136"/>
    </source>
</evidence>
<dbReference type="SMART" id="SM00382">
    <property type="entry name" value="AAA"/>
    <property type="match status" value="1"/>
</dbReference>
<dbReference type="FunFam" id="3.40.50.300:FF:000287">
    <property type="entry name" value="Multidrug ABC transporter ATP-binding protein"/>
    <property type="match status" value="1"/>
</dbReference>
<dbReference type="RefSeq" id="WP_007536606.1">
    <property type="nucleotide sequence ID" value="NZ_HF536773.1"/>
</dbReference>
<evidence type="ECO:0000256" key="4">
    <source>
        <dbReference type="ARBA" id="ARBA00022692"/>
    </source>
</evidence>
<dbReference type="CDD" id="cd03254">
    <property type="entry name" value="ABCC_Glucan_exporter_like"/>
    <property type="match status" value="1"/>
</dbReference>
<evidence type="ECO:0000256" key="1">
    <source>
        <dbReference type="ARBA" id="ARBA00004651"/>
    </source>
</evidence>
<accession>K0Q3G9</accession>
<feature type="domain" description="ABC transporter" evidence="11">
    <location>
        <begin position="375"/>
        <end position="609"/>
    </location>
</feature>
<keyword evidence="5" id="KW-0547">Nucleotide-binding</keyword>
<comment type="similarity">
    <text evidence="2">Belongs to the ABC transporter superfamily.</text>
</comment>
<comment type="caution">
    <text evidence="13">The sequence shown here is derived from an EMBL/GenBank/DDBJ whole genome shotgun (WGS) entry which is preliminary data.</text>
</comment>
<dbReference type="InterPro" id="IPR003439">
    <property type="entry name" value="ABC_transporter-like_ATP-bd"/>
</dbReference>
<name>K0Q3G9_9HYPH</name>
<gene>
    <name evidence="13" type="ORF">BN77_p10652</name>
</gene>
<dbReference type="InterPro" id="IPR036640">
    <property type="entry name" value="ABC1_TM_sf"/>
</dbReference>
<dbReference type="HOGENOM" id="CLU_000604_84_3_5"/>
<feature type="region of interest" description="Disordered" evidence="9">
    <location>
        <begin position="1"/>
        <end position="21"/>
    </location>
</feature>
<feature type="domain" description="ABC transmembrane type-1" evidence="12">
    <location>
        <begin position="58"/>
        <end position="340"/>
    </location>
</feature>
<dbReference type="SUPFAM" id="SSF90123">
    <property type="entry name" value="ABC transporter transmembrane region"/>
    <property type="match status" value="1"/>
</dbReference>
<evidence type="ECO:0000256" key="5">
    <source>
        <dbReference type="ARBA" id="ARBA00022741"/>
    </source>
</evidence>
<evidence type="ECO:0000256" key="10">
    <source>
        <dbReference type="SAM" id="Phobius"/>
    </source>
</evidence>
<dbReference type="PANTHER" id="PTHR43394:SF1">
    <property type="entry name" value="ATP-BINDING CASSETTE SUB-FAMILY B MEMBER 10, MITOCHONDRIAL"/>
    <property type="match status" value="1"/>
</dbReference>
<feature type="transmembrane region" description="Helical" evidence="10">
    <location>
        <begin position="199"/>
        <end position="218"/>
    </location>
</feature>
<evidence type="ECO:0000256" key="7">
    <source>
        <dbReference type="ARBA" id="ARBA00022989"/>
    </source>
</evidence>
<organism evidence="13 14">
    <name type="scientific">Rhizobium mesoamericanum STM3625</name>
    <dbReference type="NCBI Taxonomy" id="1211777"/>
    <lineage>
        <taxon>Bacteria</taxon>
        <taxon>Pseudomonadati</taxon>
        <taxon>Pseudomonadota</taxon>
        <taxon>Alphaproteobacteria</taxon>
        <taxon>Hyphomicrobiales</taxon>
        <taxon>Rhizobiaceae</taxon>
        <taxon>Rhizobium/Agrobacterium group</taxon>
        <taxon>Rhizobium</taxon>
    </lineage>
</organism>
<dbReference type="Proteomes" id="UP000009319">
    <property type="component" value="Unassembled WGS sequence"/>
</dbReference>
<evidence type="ECO:0000259" key="12">
    <source>
        <dbReference type="PROSITE" id="PS50929"/>
    </source>
</evidence>
<feature type="transmembrane region" description="Helical" evidence="10">
    <location>
        <begin position="94"/>
        <end position="112"/>
    </location>
</feature>
<dbReference type="InterPro" id="IPR039421">
    <property type="entry name" value="Type_1_exporter"/>
</dbReference>
<dbReference type="CDD" id="cd18545">
    <property type="entry name" value="ABC_6TM_YknV_like"/>
    <property type="match status" value="1"/>
</dbReference>